<organism evidence="1">
    <name type="scientific">Rhizophora mucronata</name>
    <name type="common">Asiatic mangrove</name>
    <dbReference type="NCBI Taxonomy" id="61149"/>
    <lineage>
        <taxon>Eukaryota</taxon>
        <taxon>Viridiplantae</taxon>
        <taxon>Streptophyta</taxon>
        <taxon>Embryophyta</taxon>
        <taxon>Tracheophyta</taxon>
        <taxon>Spermatophyta</taxon>
        <taxon>Magnoliopsida</taxon>
        <taxon>eudicotyledons</taxon>
        <taxon>Gunneridae</taxon>
        <taxon>Pentapetalae</taxon>
        <taxon>rosids</taxon>
        <taxon>fabids</taxon>
        <taxon>Malpighiales</taxon>
        <taxon>Rhizophoraceae</taxon>
        <taxon>Rhizophora</taxon>
    </lineage>
</organism>
<accession>A0A2P2JAF3</accession>
<reference evidence="1" key="1">
    <citation type="submission" date="2018-02" db="EMBL/GenBank/DDBJ databases">
        <title>Rhizophora mucronata_Transcriptome.</title>
        <authorList>
            <person name="Meera S.P."/>
            <person name="Sreeshan A."/>
            <person name="Augustine A."/>
        </authorList>
    </citation>
    <scope>NUCLEOTIDE SEQUENCE</scope>
    <source>
        <tissue evidence="1">Leaf</tissue>
    </source>
</reference>
<sequence length="92" mass="9845">MLSGLDGYANSTCMNSTTPVTFSKISPSMFSRSILGTLFITSIIRSPAEPASEKYFMLDKLEPSANPPIAMAAPTAKTVPPSAPWYMTSLLP</sequence>
<dbReference type="AlphaFoldDB" id="A0A2P2JAF3"/>
<evidence type="ECO:0000313" key="1">
    <source>
        <dbReference type="EMBL" id="MBW90377.1"/>
    </source>
</evidence>
<dbReference type="EMBL" id="GGEC01009894">
    <property type="protein sequence ID" value="MBW90377.1"/>
    <property type="molecule type" value="Transcribed_RNA"/>
</dbReference>
<protein>
    <submittedName>
        <fullName evidence="1">Uncharacterized protein</fullName>
    </submittedName>
</protein>
<name>A0A2P2JAF3_RHIMU</name>
<proteinExistence type="predicted"/>